<dbReference type="AlphaFoldDB" id="A0A1W0WB14"/>
<organism evidence="3 4">
    <name type="scientific">Hypsibius exemplaris</name>
    <name type="common">Freshwater tardigrade</name>
    <dbReference type="NCBI Taxonomy" id="2072580"/>
    <lineage>
        <taxon>Eukaryota</taxon>
        <taxon>Metazoa</taxon>
        <taxon>Ecdysozoa</taxon>
        <taxon>Tardigrada</taxon>
        <taxon>Eutardigrada</taxon>
        <taxon>Parachela</taxon>
        <taxon>Hypsibioidea</taxon>
        <taxon>Hypsibiidae</taxon>
        <taxon>Hypsibius</taxon>
    </lineage>
</organism>
<keyword evidence="4" id="KW-1185">Reference proteome</keyword>
<reference evidence="4" key="1">
    <citation type="submission" date="2017-01" db="EMBL/GenBank/DDBJ databases">
        <title>Comparative genomics of anhydrobiosis in the tardigrade Hypsibius dujardini.</title>
        <authorList>
            <person name="Yoshida Y."/>
            <person name="Koutsovoulos G."/>
            <person name="Laetsch D."/>
            <person name="Stevens L."/>
            <person name="Kumar S."/>
            <person name="Horikawa D."/>
            <person name="Ishino K."/>
            <person name="Komine S."/>
            <person name="Tomita M."/>
            <person name="Blaxter M."/>
            <person name="Arakawa K."/>
        </authorList>
    </citation>
    <scope>NUCLEOTIDE SEQUENCE [LARGE SCALE GENOMIC DNA]</scope>
    <source>
        <strain evidence="4">Z151</strain>
    </source>
</reference>
<dbReference type="Proteomes" id="UP000192578">
    <property type="component" value="Unassembled WGS sequence"/>
</dbReference>
<feature type="region of interest" description="Disordered" evidence="1">
    <location>
        <begin position="70"/>
        <end position="92"/>
    </location>
</feature>
<accession>A0A1W0WB14</accession>
<evidence type="ECO:0000313" key="4">
    <source>
        <dbReference type="Proteomes" id="UP000192578"/>
    </source>
</evidence>
<evidence type="ECO:0000313" key="3">
    <source>
        <dbReference type="EMBL" id="OQV12360.1"/>
    </source>
</evidence>
<keyword evidence="2" id="KW-0732">Signal</keyword>
<evidence type="ECO:0000256" key="2">
    <source>
        <dbReference type="SAM" id="SignalP"/>
    </source>
</evidence>
<feature type="chain" id="PRO_5012325490" evidence="2">
    <location>
        <begin position="23"/>
        <end position="194"/>
    </location>
</feature>
<name>A0A1W0WB14_HYPEX</name>
<proteinExistence type="predicted"/>
<dbReference type="EMBL" id="MTYJ01000147">
    <property type="protein sequence ID" value="OQV12360.1"/>
    <property type="molecule type" value="Genomic_DNA"/>
</dbReference>
<protein>
    <submittedName>
        <fullName evidence="3">Uncharacterized protein</fullName>
    </submittedName>
</protein>
<comment type="caution">
    <text evidence="3">The sequence shown here is derived from an EMBL/GenBank/DDBJ whole genome shotgun (WGS) entry which is preliminary data.</text>
</comment>
<feature type="signal peptide" evidence="2">
    <location>
        <begin position="1"/>
        <end position="22"/>
    </location>
</feature>
<sequence length="194" mass="21939">MEKIHTLFISILVCALVGGLDADEIEDLYYYTENWSWKTGKPITTLSTRGRMRSVVTRPTTHNSRWEYETTNPTAKSVKPIEPKQKSSNQPSDYYCDVRADSWTKLISCCPVGYTVSWNNIGSNICVHGEDRTESDQPPANVRQKLDEVIVAIRRSTQLWTMAQCFYSAPSAFYCDFSTPSSGIDALKARFAKS</sequence>
<evidence type="ECO:0000256" key="1">
    <source>
        <dbReference type="SAM" id="MobiDB-lite"/>
    </source>
</evidence>
<gene>
    <name evidence="3" type="ORF">BV898_13388</name>
</gene>